<comment type="caution">
    <text evidence="1">The sequence shown here is derived from an EMBL/GenBank/DDBJ whole genome shotgun (WGS) entry which is preliminary data.</text>
</comment>
<dbReference type="EMBL" id="ACCG02000016">
    <property type="protein sequence ID" value="EFE88347.1"/>
    <property type="molecule type" value="Genomic_DNA"/>
</dbReference>
<evidence type="ECO:0000313" key="2">
    <source>
        <dbReference type="Proteomes" id="UP000003191"/>
    </source>
</evidence>
<dbReference type="Proteomes" id="UP000003191">
    <property type="component" value="Unassembled WGS sequence"/>
</dbReference>
<evidence type="ECO:0000313" key="1">
    <source>
        <dbReference type="EMBL" id="EFE88347.1"/>
    </source>
</evidence>
<name>D4BSD4_BIFBR</name>
<protein>
    <submittedName>
        <fullName evidence="1">Uncharacterized protein</fullName>
    </submittedName>
</protein>
<accession>D4BSD4</accession>
<gene>
    <name evidence="1" type="ORF">BIFBRE_05026</name>
</gene>
<keyword evidence="2" id="KW-1185">Reference proteome</keyword>
<reference evidence="1 2" key="1">
    <citation type="submission" date="2010-02" db="EMBL/GenBank/DDBJ databases">
        <authorList>
            <person name="Weinstock G."/>
            <person name="Sodergren E."/>
            <person name="Clifton S."/>
            <person name="Fulton L."/>
            <person name="Fulton B."/>
            <person name="Courtney L."/>
            <person name="Fronick C."/>
            <person name="Harrison M."/>
            <person name="Strong C."/>
            <person name="Farmer C."/>
            <person name="Delahaunty K."/>
            <person name="Markovic C."/>
            <person name="Hall O."/>
            <person name="Minx P."/>
            <person name="Tomlinson C."/>
            <person name="Mitreva M."/>
            <person name="Nelson J."/>
            <person name="Hou S."/>
            <person name="Wollam A."/>
            <person name="Pepin K.H."/>
            <person name="Johnson M."/>
            <person name="Bhonagiri V."/>
            <person name="Zhang X."/>
            <person name="Suruliraj S."/>
            <person name="Warren W."/>
            <person name="Chinwalla A."/>
            <person name="Mardis E.R."/>
            <person name="Wilson R.K."/>
        </authorList>
    </citation>
    <scope>NUCLEOTIDE SEQUENCE [LARGE SCALE GENOMIC DNA]</scope>
    <source>
        <strain evidence="1 2">DSM 20213</strain>
    </source>
</reference>
<proteinExistence type="predicted"/>
<dbReference type="HOGENOM" id="CLU_3230285_0_0_11"/>
<dbReference type="AlphaFoldDB" id="D4BSD4"/>
<organism evidence="1 2">
    <name type="scientific">Bifidobacterium breve DSM 20213 = JCM 1192</name>
    <dbReference type="NCBI Taxonomy" id="518634"/>
    <lineage>
        <taxon>Bacteria</taxon>
        <taxon>Bacillati</taxon>
        <taxon>Actinomycetota</taxon>
        <taxon>Actinomycetes</taxon>
        <taxon>Bifidobacteriales</taxon>
        <taxon>Bifidobacteriaceae</taxon>
        <taxon>Bifidobacterium</taxon>
    </lineage>
</organism>
<sequence>MGLPGKPIRIANRVIGYPITSLATPISISLIGSDFARHDCGMP</sequence>